<dbReference type="InterPro" id="IPR001131">
    <property type="entry name" value="Peptidase_M24B_aminopep-P_CS"/>
</dbReference>
<dbReference type="PROSITE" id="PS00491">
    <property type="entry name" value="PROLINE_PEPTIDASE"/>
    <property type="match status" value="1"/>
</dbReference>
<dbReference type="InterPro" id="IPR000587">
    <property type="entry name" value="Creatinase_N"/>
</dbReference>
<keyword evidence="2" id="KW-0479">Metal-binding</keyword>
<protein>
    <submittedName>
        <fullName evidence="7">Xaa-Pro peptidase family protein</fullName>
    </submittedName>
</protein>
<dbReference type="GO" id="GO:0006508">
    <property type="term" value="P:proteolysis"/>
    <property type="evidence" value="ECO:0007669"/>
    <property type="project" value="UniProtKB-KW"/>
</dbReference>
<dbReference type="PANTHER" id="PTHR46112">
    <property type="entry name" value="AMINOPEPTIDASE"/>
    <property type="match status" value="1"/>
</dbReference>
<evidence type="ECO:0000259" key="6">
    <source>
        <dbReference type="Pfam" id="PF01321"/>
    </source>
</evidence>
<keyword evidence="4" id="KW-0482">Metalloprotease</keyword>
<feature type="domain" description="Creatinase N-terminal" evidence="6">
    <location>
        <begin position="5"/>
        <end position="140"/>
    </location>
</feature>
<reference evidence="7" key="2">
    <citation type="submission" date="2024-06" db="EMBL/GenBank/DDBJ databases">
        <authorList>
            <person name="Plum-Jensen L.E."/>
            <person name="Schramm A."/>
            <person name="Marshall I.P.G."/>
        </authorList>
    </citation>
    <scope>NUCLEOTIDE SEQUENCE</scope>
    <source>
        <strain evidence="7">Rat1</strain>
    </source>
</reference>
<dbReference type="GO" id="GO:0004177">
    <property type="term" value="F:aminopeptidase activity"/>
    <property type="evidence" value="ECO:0007669"/>
    <property type="project" value="UniProtKB-ARBA"/>
</dbReference>
<dbReference type="InterPro" id="IPR050659">
    <property type="entry name" value="Peptidase_M24B"/>
</dbReference>
<dbReference type="Pfam" id="PF00557">
    <property type="entry name" value="Peptidase_M24"/>
    <property type="match status" value="1"/>
</dbReference>
<accession>A0AAU8LT60</accession>
<proteinExistence type="predicted"/>
<keyword evidence="3" id="KW-0378">Hydrolase</keyword>
<feature type="domain" description="Peptidase M24" evidence="5">
    <location>
        <begin position="148"/>
        <end position="350"/>
    </location>
</feature>
<dbReference type="GO" id="GO:0046872">
    <property type="term" value="F:metal ion binding"/>
    <property type="evidence" value="ECO:0007669"/>
    <property type="project" value="UniProtKB-KW"/>
</dbReference>
<dbReference type="SUPFAM" id="SSF55920">
    <property type="entry name" value="Creatinase/aminopeptidase"/>
    <property type="match status" value="1"/>
</dbReference>
<dbReference type="Gene3D" id="3.90.230.10">
    <property type="entry name" value="Creatinase/methionine aminopeptidase superfamily"/>
    <property type="match status" value="1"/>
</dbReference>
<name>A0AAU8LT60_9BACT</name>
<evidence type="ECO:0000256" key="3">
    <source>
        <dbReference type="ARBA" id="ARBA00022801"/>
    </source>
</evidence>
<dbReference type="KEGG" id="eaj:Q3M24_20845"/>
<sequence length="365" mass="40949">MHKQRIKKIQKTLQRRKLDAVLITQPQNRLYLSGYTADDHGIQESSGVLLIPKKGKPWLLTDFRFFLQAEEEAQGFTVEVYRKGLLDLLKKLLPALHVQRLGFESHYFLHSSVQKLEEMTKKIKVELVPLLDLVEPMRVIKTEEEIQLIKKSVLLNEKVFQTVHKSIEPGMTEIEIALALEQTMRKMGAEGPSFETIVAFGQNAAKPHAVPCNRILKDGELVLIDMGLLLQGYCSDMTRTFVVGKPKKKFLQRLRVVRKAQLAGIKAIRAGAVCREVDKAARKVIADAGYGDFFGHSLGHGVGLAVHEDPSLGPRNRTKLRAGMIVTIEPGIYLPDWGGIRLENMAVVREEGCDVLNEDTTGLDL</sequence>
<keyword evidence="1" id="KW-0645">Protease</keyword>
<dbReference type="InterPro" id="IPR001714">
    <property type="entry name" value="Pept_M24_MAP"/>
</dbReference>
<dbReference type="SUPFAM" id="SSF53092">
    <property type="entry name" value="Creatinase/prolidase N-terminal domain"/>
    <property type="match status" value="1"/>
</dbReference>
<dbReference type="InterPro" id="IPR036005">
    <property type="entry name" value="Creatinase/aminopeptidase-like"/>
</dbReference>
<dbReference type="Pfam" id="PF01321">
    <property type="entry name" value="Creatinase_N"/>
    <property type="match status" value="1"/>
</dbReference>
<dbReference type="PRINTS" id="PR00599">
    <property type="entry name" value="MAPEPTIDASE"/>
</dbReference>
<dbReference type="PANTHER" id="PTHR46112:SF3">
    <property type="entry name" value="AMINOPEPTIDASE YPDF"/>
    <property type="match status" value="1"/>
</dbReference>
<evidence type="ECO:0000313" key="7">
    <source>
        <dbReference type="EMBL" id="XCN72709.1"/>
    </source>
</evidence>
<evidence type="ECO:0000259" key="5">
    <source>
        <dbReference type="Pfam" id="PF00557"/>
    </source>
</evidence>
<reference evidence="7" key="1">
    <citation type="journal article" date="2024" name="Syst. Appl. Microbiol.">
        <title>First single-strain enrichments of Electrothrix cable bacteria, description of E. aestuarii sp. nov. and E. rattekaaiensis sp. nov., and proposal of a cable bacteria taxonomy following the rules of the SeqCode.</title>
        <authorList>
            <person name="Plum-Jensen L.E."/>
            <person name="Schramm A."/>
            <person name="Marshall I.P.G."/>
        </authorList>
    </citation>
    <scope>NUCLEOTIDE SEQUENCE</scope>
    <source>
        <strain evidence="7">Rat1</strain>
    </source>
</reference>
<dbReference type="Gene3D" id="3.40.350.10">
    <property type="entry name" value="Creatinase/prolidase N-terminal domain"/>
    <property type="match status" value="1"/>
</dbReference>
<organism evidence="7">
    <name type="scientific">Candidatus Electrothrix aestuarii</name>
    <dbReference type="NCBI Taxonomy" id="3062594"/>
    <lineage>
        <taxon>Bacteria</taxon>
        <taxon>Pseudomonadati</taxon>
        <taxon>Thermodesulfobacteriota</taxon>
        <taxon>Desulfobulbia</taxon>
        <taxon>Desulfobulbales</taxon>
        <taxon>Desulfobulbaceae</taxon>
        <taxon>Candidatus Electrothrix</taxon>
    </lineage>
</organism>
<dbReference type="InterPro" id="IPR029149">
    <property type="entry name" value="Creatin/AminoP/Spt16_N"/>
</dbReference>
<dbReference type="CDD" id="cd01092">
    <property type="entry name" value="APP-like"/>
    <property type="match status" value="1"/>
</dbReference>
<gene>
    <name evidence="7" type="ORF">Q3M24_20845</name>
</gene>
<evidence type="ECO:0000256" key="1">
    <source>
        <dbReference type="ARBA" id="ARBA00022670"/>
    </source>
</evidence>
<dbReference type="InterPro" id="IPR000994">
    <property type="entry name" value="Pept_M24"/>
</dbReference>
<dbReference type="AlphaFoldDB" id="A0AAU8LT60"/>
<evidence type="ECO:0000256" key="2">
    <source>
        <dbReference type="ARBA" id="ARBA00022723"/>
    </source>
</evidence>
<dbReference type="EMBL" id="CP159373">
    <property type="protein sequence ID" value="XCN72709.1"/>
    <property type="molecule type" value="Genomic_DNA"/>
</dbReference>
<evidence type="ECO:0000256" key="4">
    <source>
        <dbReference type="ARBA" id="ARBA00023049"/>
    </source>
</evidence>
<dbReference type="GO" id="GO:0008235">
    <property type="term" value="F:metalloexopeptidase activity"/>
    <property type="evidence" value="ECO:0007669"/>
    <property type="project" value="UniProtKB-ARBA"/>
</dbReference>